<keyword evidence="4" id="KW-0233">DNA recombination</keyword>
<dbReference type="InterPro" id="IPR010998">
    <property type="entry name" value="Integrase_recombinase_N"/>
</dbReference>
<evidence type="ECO:0000256" key="1">
    <source>
        <dbReference type="ARBA" id="ARBA00008857"/>
    </source>
</evidence>
<evidence type="ECO:0000256" key="3">
    <source>
        <dbReference type="ARBA" id="ARBA00023125"/>
    </source>
</evidence>
<dbReference type="InterPro" id="IPR038488">
    <property type="entry name" value="Integrase_DNA-bd_sf"/>
</dbReference>
<dbReference type="PROSITE" id="PS51898">
    <property type="entry name" value="TYR_RECOMBINASE"/>
    <property type="match status" value="1"/>
</dbReference>
<dbReference type="AlphaFoldDB" id="A0AAW5RQ45"/>
<dbReference type="Proteomes" id="UP001208651">
    <property type="component" value="Unassembled WGS sequence"/>
</dbReference>
<dbReference type="InterPro" id="IPR013762">
    <property type="entry name" value="Integrase-like_cat_sf"/>
</dbReference>
<dbReference type="Pfam" id="PF00589">
    <property type="entry name" value="Phage_integrase"/>
    <property type="match status" value="1"/>
</dbReference>
<dbReference type="Gene3D" id="3.30.160.390">
    <property type="entry name" value="Integrase, DNA-binding domain"/>
    <property type="match status" value="1"/>
</dbReference>
<keyword evidence="3" id="KW-0238">DNA-binding</keyword>
<keyword evidence="2" id="KW-0229">DNA integration</keyword>
<reference evidence="6" key="1">
    <citation type="submission" date="2022-01" db="EMBL/GenBank/DDBJ databases">
        <title>Comparison of Fish pathogen Aeromonas spp.</title>
        <authorList>
            <person name="Dubey S."/>
            <person name="Sorum H."/>
            <person name="Munangandu H.M."/>
        </authorList>
    </citation>
    <scope>NUCLEOTIDE SEQUENCE</scope>
    <source>
        <strain evidence="6">SD/21-15</strain>
    </source>
</reference>
<organism evidence="6 7">
    <name type="scientific">Aeromonas media</name>
    <dbReference type="NCBI Taxonomy" id="651"/>
    <lineage>
        <taxon>Bacteria</taxon>
        <taxon>Pseudomonadati</taxon>
        <taxon>Pseudomonadota</taxon>
        <taxon>Gammaproteobacteria</taxon>
        <taxon>Aeromonadales</taxon>
        <taxon>Aeromonadaceae</taxon>
        <taxon>Aeromonas</taxon>
    </lineage>
</organism>
<evidence type="ECO:0000256" key="2">
    <source>
        <dbReference type="ARBA" id="ARBA00022908"/>
    </source>
</evidence>
<feature type="domain" description="Tyr recombinase" evidence="5">
    <location>
        <begin position="206"/>
        <end position="384"/>
    </location>
</feature>
<dbReference type="GO" id="GO:0015074">
    <property type="term" value="P:DNA integration"/>
    <property type="evidence" value="ECO:0007669"/>
    <property type="project" value="UniProtKB-KW"/>
</dbReference>
<comment type="caution">
    <text evidence="6">The sequence shown here is derived from an EMBL/GenBank/DDBJ whole genome shotgun (WGS) entry which is preliminary data.</text>
</comment>
<dbReference type="InterPro" id="IPR050808">
    <property type="entry name" value="Phage_Integrase"/>
</dbReference>
<dbReference type="Pfam" id="PF13356">
    <property type="entry name" value="Arm-DNA-bind_3"/>
    <property type="match status" value="1"/>
</dbReference>
<dbReference type="Gene3D" id="1.10.443.10">
    <property type="entry name" value="Intergrase catalytic core"/>
    <property type="match status" value="1"/>
</dbReference>
<dbReference type="GO" id="GO:0006310">
    <property type="term" value="P:DNA recombination"/>
    <property type="evidence" value="ECO:0007669"/>
    <property type="project" value="UniProtKB-KW"/>
</dbReference>
<evidence type="ECO:0000256" key="4">
    <source>
        <dbReference type="ARBA" id="ARBA00023172"/>
    </source>
</evidence>
<dbReference type="InterPro" id="IPR025166">
    <property type="entry name" value="Integrase_DNA_bind_dom"/>
</dbReference>
<dbReference type="RefSeq" id="WP_082030084.1">
    <property type="nucleotide sequence ID" value="NZ_CAWMGL010000142.1"/>
</dbReference>
<comment type="similarity">
    <text evidence="1">Belongs to the 'phage' integrase family.</text>
</comment>
<dbReference type="InterPro" id="IPR011010">
    <property type="entry name" value="DNA_brk_join_enz"/>
</dbReference>
<accession>A0AAW5RQ45</accession>
<gene>
    <name evidence="6" type="ORF">LZT28_22265</name>
</gene>
<dbReference type="CDD" id="cd00801">
    <property type="entry name" value="INT_P4_C"/>
    <property type="match status" value="1"/>
</dbReference>
<dbReference type="EMBL" id="JAJVCY010000096">
    <property type="protein sequence ID" value="MCV3290904.1"/>
    <property type="molecule type" value="Genomic_DNA"/>
</dbReference>
<name>A0AAW5RQ45_AERME</name>
<dbReference type="PANTHER" id="PTHR30629:SF2">
    <property type="entry name" value="PROPHAGE INTEGRASE INTS-RELATED"/>
    <property type="match status" value="1"/>
</dbReference>
<protein>
    <submittedName>
        <fullName evidence="6">Site-specific integrase</fullName>
    </submittedName>
</protein>
<dbReference type="SUPFAM" id="SSF56349">
    <property type="entry name" value="DNA breaking-rejoining enzymes"/>
    <property type="match status" value="1"/>
</dbReference>
<dbReference type="InterPro" id="IPR002104">
    <property type="entry name" value="Integrase_catalytic"/>
</dbReference>
<sequence length="406" mass="45708">MAISDSKLKAMLRGHDDDTPRKVADRDGLSVLWRNSGKVSFVYRYRIVGKAKNLTLGSYTGQEGGLSLSEARKKAAQCRAWLEEGNDPALMTRIGKDERLKPVTVKDALEYWLCHHADKKRSNSEKHRQQFAKWVYPRIGDLPLSDCDTRHWLSVFDEYSKVAPVASGYCFQNCKHALKFCRVRQFAVSNALDDLTVADVGQKASKRDRVLTLEELRTLWDWAEKLGPYCYYGNLAKILLSFGARTQEARLSAPEEWNLAEGTWTVPASNSKTGNKIVRPIPDFIRPTIDALLKAAAAQSSPYLLGELKRPEAVSQWGRGIWKRLGHSAPWTWHDLRRSLATRLNEAGIAPHVVEQILGHALPGVMAHYVHTVRLPEQKMALELWGGILKPSEKPADNNIVHLQVG</sequence>
<evidence type="ECO:0000313" key="7">
    <source>
        <dbReference type="Proteomes" id="UP001208651"/>
    </source>
</evidence>
<evidence type="ECO:0000259" key="5">
    <source>
        <dbReference type="PROSITE" id="PS51898"/>
    </source>
</evidence>
<dbReference type="GO" id="GO:0003677">
    <property type="term" value="F:DNA binding"/>
    <property type="evidence" value="ECO:0007669"/>
    <property type="project" value="UniProtKB-KW"/>
</dbReference>
<dbReference type="Gene3D" id="1.10.150.130">
    <property type="match status" value="1"/>
</dbReference>
<evidence type="ECO:0000313" key="6">
    <source>
        <dbReference type="EMBL" id="MCV3290904.1"/>
    </source>
</evidence>
<dbReference type="PANTHER" id="PTHR30629">
    <property type="entry name" value="PROPHAGE INTEGRASE"/>
    <property type="match status" value="1"/>
</dbReference>
<proteinExistence type="inferred from homology"/>